<dbReference type="GO" id="GO:0046580">
    <property type="term" value="P:negative regulation of Ras protein signal transduction"/>
    <property type="evidence" value="ECO:0007669"/>
    <property type="project" value="TreeGrafter"/>
</dbReference>
<dbReference type="AlphaFoldDB" id="A0A9Q1DGL8"/>
<protein>
    <recommendedName>
        <fullName evidence="4">Protein sprouty homolog 1</fullName>
    </recommendedName>
</protein>
<evidence type="ECO:0000256" key="1">
    <source>
        <dbReference type="ARBA" id="ARBA00004170"/>
    </source>
</evidence>
<dbReference type="OrthoDB" id="10038884at2759"/>
<organism evidence="9 10">
    <name type="scientific">Conger conger</name>
    <name type="common">Conger eel</name>
    <name type="synonym">Muraena conger</name>
    <dbReference type="NCBI Taxonomy" id="82655"/>
    <lineage>
        <taxon>Eukaryota</taxon>
        <taxon>Metazoa</taxon>
        <taxon>Chordata</taxon>
        <taxon>Craniata</taxon>
        <taxon>Vertebrata</taxon>
        <taxon>Euteleostomi</taxon>
        <taxon>Actinopterygii</taxon>
        <taxon>Neopterygii</taxon>
        <taxon>Teleostei</taxon>
        <taxon>Anguilliformes</taxon>
        <taxon>Congridae</taxon>
        <taxon>Conger</taxon>
    </lineage>
</organism>
<keyword evidence="10" id="KW-1185">Reference proteome</keyword>
<comment type="caution">
    <text evidence="9">The sequence shown here is derived from an EMBL/GenBank/DDBJ whole genome shotgun (WGS) entry which is preliminary data.</text>
</comment>
<evidence type="ECO:0000256" key="8">
    <source>
        <dbReference type="SAM" id="MobiDB-lite"/>
    </source>
</evidence>
<dbReference type="PROSITE" id="PS51227">
    <property type="entry name" value="SPR"/>
    <property type="match status" value="1"/>
</dbReference>
<evidence type="ECO:0000256" key="2">
    <source>
        <dbReference type="ARBA" id="ARBA00004496"/>
    </source>
</evidence>
<evidence type="ECO:0000256" key="4">
    <source>
        <dbReference type="ARBA" id="ARBA00018855"/>
    </source>
</evidence>
<dbReference type="Proteomes" id="UP001152803">
    <property type="component" value="Unassembled WGS sequence"/>
</dbReference>
<dbReference type="GO" id="GO:0040037">
    <property type="term" value="P:negative regulation of fibroblast growth factor receptor signaling pathway"/>
    <property type="evidence" value="ECO:0007669"/>
    <property type="project" value="TreeGrafter"/>
</dbReference>
<dbReference type="EMBL" id="JAFJMO010000008">
    <property type="protein sequence ID" value="KAJ8269372.1"/>
    <property type="molecule type" value="Genomic_DNA"/>
</dbReference>
<gene>
    <name evidence="9" type="ORF">COCON_G00119790</name>
</gene>
<reference evidence="9" key="1">
    <citation type="journal article" date="2023" name="Science">
        <title>Genome structures resolve the early diversification of teleost fishes.</title>
        <authorList>
            <person name="Parey E."/>
            <person name="Louis A."/>
            <person name="Montfort J."/>
            <person name="Bouchez O."/>
            <person name="Roques C."/>
            <person name="Iampietro C."/>
            <person name="Lluch J."/>
            <person name="Castinel A."/>
            <person name="Donnadieu C."/>
            <person name="Desvignes T."/>
            <person name="Floi Bucao C."/>
            <person name="Jouanno E."/>
            <person name="Wen M."/>
            <person name="Mejri S."/>
            <person name="Dirks R."/>
            <person name="Jansen H."/>
            <person name="Henkel C."/>
            <person name="Chen W.J."/>
            <person name="Zahm M."/>
            <person name="Cabau C."/>
            <person name="Klopp C."/>
            <person name="Thompson A.W."/>
            <person name="Robinson-Rechavi M."/>
            <person name="Braasch I."/>
            <person name="Lecointre G."/>
            <person name="Bobe J."/>
            <person name="Postlethwait J.H."/>
            <person name="Berthelot C."/>
            <person name="Roest Crollius H."/>
            <person name="Guiguen Y."/>
        </authorList>
    </citation>
    <scope>NUCLEOTIDE SEQUENCE</scope>
    <source>
        <strain evidence="9">Concon-B</strain>
    </source>
</reference>
<sequence length="330" mass="35839">MEHHSQRGGGGGGGGLASLQPPEGRPRLEFDGDLQHAAILSLDQIRAIRSCNNYTEGPTGPRRPAPPRAAPRPDKRERTHEVVGVNNNNDDEAYERRAPRHGPGAPVLSRSTSTGSAASSGSNSSVSSEQGLLGRPQPGRLSSPHHRPIRTQPKSRTQPPPEEPLKPPTSWKKKEAQEEEEDCASGHRLVCEQCRRCKCAECTAPRTLPSCLACGGQCLCSAETLVEHGTCMCLVKGLFYHCSNDDEGDSCADSPCSLSRSHCCSRFLCMGLMSALFPCLLCYPPAKGCVKACQRCYDQAKRPGCRCKNSNTVYCKLENWSPPRAQEKPF</sequence>
<feature type="compositionally biased region" description="Basic and acidic residues" evidence="8">
    <location>
        <begin position="71"/>
        <end position="81"/>
    </location>
</feature>
<dbReference type="PANTHER" id="PTHR12365">
    <property type="entry name" value="SPROUTY"/>
    <property type="match status" value="1"/>
</dbReference>
<feature type="compositionally biased region" description="Gly residues" evidence="8">
    <location>
        <begin position="7"/>
        <end position="16"/>
    </location>
</feature>
<keyword evidence="5" id="KW-0217">Developmental protein</keyword>
<dbReference type="GO" id="GO:0005829">
    <property type="term" value="C:cytosol"/>
    <property type="evidence" value="ECO:0007669"/>
    <property type="project" value="TreeGrafter"/>
</dbReference>
<dbReference type="GO" id="GO:0048513">
    <property type="term" value="P:animal organ development"/>
    <property type="evidence" value="ECO:0007669"/>
    <property type="project" value="TreeGrafter"/>
</dbReference>
<evidence type="ECO:0000256" key="7">
    <source>
        <dbReference type="ARBA" id="ARBA00023136"/>
    </source>
</evidence>
<accession>A0A9Q1DGL8</accession>
<dbReference type="InterPro" id="IPR051192">
    <property type="entry name" value="Sprouty_domain"/>
</dbReference>
<feature type="region of interest" description="Disordered" evidence="8">
    <location>
        <begin position="51"/>
        <end position="177"/>
    </location>
</feature>
<dbReference type="GO" id="GO:0016020">
    <property type="term" value="C:membrane"/>
    <property type="evidence" value="ECO:0007669"/>
    <property type="project" value="UniProtKB-SubCell"/>
</dbReference>
<evidence type="ECO:0000256" key="3">
    <source>
        <dbReference type="ARBA" id="ARBA00010964"/>
    </source>
</evidence>
<evidence type="ECO:0000256" key="6">
    <source>
        <dbReference type="ARBA" id="ARBA00022490"/>
    </source>
</evidence>
<dbReference type="Pfam" id="PF05210">
    <property type="entry name" value="Sprouty"/>
    <property type="match status" value="1"/>
</dbReference>
<feature type="compositionally biased region" description="Pro residues" evidence="8">
    <location>
        <begin position="61"/>
        <end position="70"/>
    </location>
</feature>
<dbReference type="PANTHER" id="PTHR12365:SF10">
    <property type="entry name" value="PROTEIN SPROUTY HOMOLOG 1"/>
    <property type="match status" value="1"/>
</dbReference>
<evidence type="ECO:0000256" key="5">
    <source>
        <dbReference type="ARBA" id="ARBA00022473"/>
    </source>
</evidence>
<comment type="subcellular location">
    <subcellularLocation>
        <location evidence="2">Cytoplasm</location>
    </subcellularLocation>
    <subcellularLocation>
        <location evidence="1">Membrane</location>
        <topology evidence="1">Peripheral membrane protein</topology>
    </subcellularLocation>
</comment>
<feature type="compositionally biased region" description="Low complexity" evidence="8">
    <location>
        <begin position="109"/>
        <end position="128"/>
    </location>
</feature>
<keyword evidence="7" id="KW-0472">Membrane</keyword>
<keyword evidence="6" id="KW-0963">Cytoplasm</keyword>
<comment type="similarity">
    <text evidence="3">Belongs to the sprouty family.</text>
</comment>
<evidence type="ECO:0000313" key="10">
    <source>
        <dbReference type="Proteomes" id="UP001152803"/>
    </source>
</evidence>
<dbReference type="InterPro" id="IPR007875">
    <property type="entry name" value="Sprouty"/>
</dbReference>
<feature type="region of interest" description="Disordered" evidence="8">
    <location>
        <begin position="1"/>
        <end position="29"/>
    </location>
</feature>
<name>A0A9Q1DGL8_CONCO</name>
<proteinExistence type="inferred from homology"/>
<evidence type="ECO:0000313" key="9">
    <source>
        <dbReference type="EMBL" id="KAJ8269372.1"/>
    </source>
</evidence>